<organism evidence="3 4">
    <name type="scientific">Edaphochlamys debaryana</name>
    <dbReference type="NCBI Taxonomy" id="47281"/>
    <lineage>
        <taxon>Eukaryota</taxon>
        <taxon>Viridiplantae</taxon>
        <taxon>Chlorophyta</taxon>
        <taxon>core chlorophytes</taxon>
        <taxon>Chlorophyceae</taxon>
        <taxon>CS clade</taxon>
        <taxon>Chlamydomonadales</taxon>
        <taxon>Chlamydomonadales incertae sedis</taxon>
        <taxon>Edaphochlamys</taxon>
    </lineage>
</organism>
<feature type="compositionally biased region" description="Low complexity" evidence="1">
    <location>
        <begin position="125"/>
        <end position="137"/>
    </location>
</feature>
<feature type="region of interest" description="Disordered" evidence="1">
    <location>
        <begin position="51"/>
        <end position="157"/>
    </location>
</feature>
<comment type="caution">
    <text evidence="3">The sequence shown here is derived from an EMBL/GenBank/DDBJ whole genome shotgun (WGS) entry which is preliminary data.</text>
</comment>
<accession>A0A835XHB2</accession>
<sequence length="1156" mass="122845">MGVTVPRGGPNRRVRAAGSSLALAGLTVGALLAACLMVWPYSAPTAAAASLTPQPQTSAPPAPEPQVSASQAPTAAAASLTPEPQTSAPPAPEPQVSASQAPTVAAASLTPSPQAAAPPAPEPQVSPSQASTAAAASLTPEPQTSAPPAPEPQGTLIKTPAFDGVSVYYIQTSTLGTLYRLLIGVPKDSLGTPYNLGTVLSMTCAPDLNAPYTCAAISNVRIAFLATGVPSQYLKMPAVVMILSLTGTCTSDGPTTDQASAHTHMGVRDYDWTMCWHSGCPSGSPLRCLLSSQVYKAFWDPKGHAYQMSACSYNSVQYDLARFQIVRVGLPCDADYIVGCWAGEIANAAQAEARRQGVTFASDTRRLHVVAPAMGDGRCKLNGIQWAGLGNMFGVDTFYLADSQGIYDAGTVMQEILHNFGLWHGWRDGVEYADTSTSMGRGNNCPSAPELWLLGWGRPVEVLSPDNFPVDKYKRYNLPYTYVGAAAAFLKILPSWDASYTKNVYLALRGDGKGDWGIRWEFVDRISVHEGDVPSDNSFATTADPHYTLITTIAQNGFFDMMQHRLAIRTGFVDNGKIEVQVCRYSSSASNCASANSGTICNSVPGYIAYPDVDHALDDIVRKPTFDEARVACNLDVNCKGFNSLGWIKTAVSVTNPLAGNCLYAKIPTTCQYYAGFSVEVDRDYYGEDLSQITPLSTAYAACSGNIACRGFNNFGWVKRRNAPSTPSPGVCLYSKNAVPCPNLNGYSVQTGVDHYGDDLGQKTSLSSVMSACNIDPTCKGFNNFGWYKTVVAPVNPLAGSCVYTKLGTSCSPYTGYSARANQNHEGDTLATLSNADTAFNACNLEVRCLGFSSGGLIKSVATPLVSQEGSCFYTKTLPSLCPPVSGYTATAYSDHVGDDIGKKDSIADAAAACNADVACKGFNNLGYYKNRLYPTEASSLCLYTKFTCPPISGYWSQANADHLGDDIGRKANTGEAATACSLDPNCRGFNSLGYYKWATTPVVGSDTCLYTKQTCQNIPGYTVQANVDHWVDDIGKASSGAAASLACNADDTCKGFNSLGWYKHEVAPAFVSDYCLYTKIARTCAFVPGYSAEAFADHAQDDIGKAANMWDAASACNADVACKGFNSGGWYKFNVVPNIASDFCLYTKLASSLRR</sequence>
<gene>
    <name evidence="3" type="ORF">HYH03_017712</name>
</gene>
<dbReference type="PANTHER" id="PTHR24216:SF65">
    <property type="entry name" value="PAXILLIN-LIKE PROTEIN 1"/>
    <property type="match status" value="1"/>
</dbReference>
<dbReference type="Pfam" id="PF05548">
    <property type="entry name" value="Peptidase_M11"/>
    <property type="match status" value="1"/>
</dbReference>
<feature type="domain" description="Peptidase M11 gametolysin" evidence="2">
    <location>
        <begin position="303"/>
        <end position="542"/>
    </location>
</feature>
<dbReference type="EMBL" id="JAEHOE010000177">
    <property type="protein sequence ID" value="KAG2483404.1"/>
    <property type="molecule type" value="Genomic_DNA"/>
</dbReference>
<evidence type="ECO:0000259" key="2">
    <source>
        <dbReference type="Pfam" id="PF05548"/>
    </source>
</evidence>
<keyword evidence="4" id="KW-1185">Reference proteome</keyword>
<protein>
    <recommendedName>
        <fullName evidence="2">Peptidase M11 gametolysin domain-containing protein</fullName>
    </recommendedName>
</protein>
<name>A0A835XHB2_9CHLO</name>
<dbReference type="AlphaFoldDB" id="A0A835XHB2"/>
<feature type="compositionally biased region" description="Low complexity" evidence="1">
    <location>
        <begin position="65"/>
        <end position="79"/>
    </location>
</feature>
<feature type="compositionally biased region" description="Low complexity" evidence="1">
    <location>
        <begin position="105"/>
        <end position="115"/>
    </location>
</feature>
<reference evidence="3" key="1">
    <citation type="journal article" date="2020" name="bioRxiv">
        <title>Comparative genomics of Chlamydomonas.</title>
        <authorList>
            <person name="Craig R.J."/>
            <person name="Hasan A.R."/>
            <person name="Ness R.W."/>
            <person name="Keightley P.D."/>
        </authorList>
    </citation>
    <scope>NUCLEOTIDE SEQUENCE</scope>
    <source>
        <strain evidence="3">CCAP 11/70</strain>
    </source>
</reference>
<evidence type="ECO:0000256" key="1">
    <source>
        <dbReference type="SAM" id="MobiDB-lite"/>
    </source>
</evidence>
<dbReference type="PANTHER" id="PTHR24216">
    <property type="entry name" value="PAXILLIN-RELATED"/>
    <property type="match status" value="1"/>
</dbReference>
<dbReference type="PROSITE" id="PS51257">
    <property type="entry name" value="PROKAR_LIPOPROTEIN"/>
    <property type="match status" value="1"/>
</dbReference>
<dbReference type="Proteomes" id="UP000612055">
    <property type="component" value="Unassembled WGS sequence"/>
</dbReference>
<evidence type="ECO:0000313" key="4">
    <source>
        <dbReference type="Proteomes" id="UP000612055"/>
    </source>
</evidence>
<proteinExistence type="predicted"/>
<evidence type="ECO:0000313" key="3">
    <source>
        <dbReference type="EMBL" id="KAG2483404.1"/>
    </source>
</evidence>
<dbReference type="InterPro" id="IPR008752">
    <property type="entry name" value="Peptidase_M11"/>
</dbReference>
<dbReference type="OrthoDB" id="3649437at2759"/>